<keyword evidence="2" id="KW-1003">Cell membrane</keyword>
<dbReference type="RefSeq" id="WP_221764431.1">
    <property type="nucleotide sequence ID" value="NZ_AP024110.1"/>
</dbReference>
<dbReference type="InterPro" id="IPR043760">
    <property type="entry name" value="PycTM_dom"/>
</dbReference>
<proteinExistence type="predicted"/>
<evidence type="ECO:0000256" key="3">
    <source>
        <dbReference type="ARBA" id="ARBA00022692"/>
    </source>
</evidence>
<organism evidence="10 11">
    <name type="scientific">Methyloradius palustris</name>
    <dbReference type="NCBI Taxonomy" id="2778876"/>
    <lineage>
        <taxon>Bacteria</taxon>
        <taxon>Pseudomonadati</taxon>
        <taxon>Pseudomonadota</taxon>
        <taxon>Betaproteobacteria</taxon>
        <taxon>Nitrosomonadales</taxon>
        <taxon>Methylophilaceae</taxon>
        <taxon>Methyloradius</taxon>
    </lineage>
</organism>
<keyword evidence="6" id="KW-0051">Antiviral defense</keyword>
<gene>
    <name evidence="10" type="ORF">ZMTM_01110</name>
</gene>
<feature type="transmembrane region" description="Helical" evidence="8">
    <location>
        <begin position="28"/>
        <end position="46"/>
    </location>
</feature>
<keyword evidence="11" id="KW-1185">Reference proteome</keyword>
<dbReference type="GO" id="GO:0005886">
    <property type="term" value="C:plasma membrane"/>
    <property type="evidence" value="ECO:0007669"/>
    <property type="project" value="UniProtKB-SubCell"/>
</dbReference>
<evidence type="ECO:0000313" key="10">
    <source>
        <dbReference type="EMBL" id="BCM23852.1"/>
    </source>
</evidence>
<dbReference type="Proteomes" id="UP000826722">
    <property type="component" value="Chromosome"/>
</dbReference>
<keyword evidence="3 8" id="KW-0812">Transmembrane</keyword>
<keyword evidence="7 8" id="KW-0472">Membrane</keyword>
<dbReference type="AlphaFoldDB" id="A0A8D5FXK3"/>
<feature type="transmembrane region" description="Helical" evidence="8">
    <location>
        <begin position="142"/>
        <end position="162"/>
    </location>
</feature>
<dbReference type="EMBL" id="AP024110">
    <property type="protein sequence ID" value="BCM23852.1"/>
    <property type="molecule type" value="Genomic_DNA"/>
</dbReference>
<accession>A0A8D5FXK3</accession>
<evidence type="ECO:0000256" key="6">
    <source>
        <dbReference type="ARBA" id="ARBA00023118"/>
    </source>
</evidence>
<evidence type="ECO:0000256" key="7">
    <source>
        <dbReference type="ARBA" id="ARBA00023136"/>
    </source>
</evidence>
<keyword evidence="4" id="KW-0547">Nucleotide-binding</keyword>
<evidence type="ECO:0000256" key="5">
    <source>
        <dbReference type="ARBA" id="ARBA00022989"/>
    </source>
</evidence>
<feature type="transmembrane region" description="Helical" evidence="8">
    <location>
        <begin position="52"/>
        <end position="73"/>
    </location>
</feature>
<keyword evidence="5 8" id="KW-1133">Transmembrane helix</keyword>
<evidence type="ECO:0000259" key="9">
    <source>
        <dbReference type="Pfam" id="PF18967"/>
    </source>
</evidence>
<reference evidence="10" key="1">
    <citation type="journal article" date="2021" name="Arch. Microbiol.">
        <title>Methyloradius palustris gen. nov., sp. nov., a methanol-oxidizing bacterium isolated from snow.</title>
        <authorList>
            <person name="Miyadera T."/>
            <person name="Kojima H."/>
            <person name="Fukui M."/>
        </authorList>
    </citation>
    <scope>NUCLEOTIDE SEQUENCE</scope>
    <source>
        <strain evidence="10">Zm11</strain>
    </source>
</reference>
<protein>
    <recommendedName>
        <fullName evidence="9">Pycsar effector protein domain-containing protein</fullName>
    </recommendedName>
</protein>
<feature type="domain" description="Pycsar effector protein" evidence="9">
    <location>
        <begin position="9"/>
        <end position="159"/>
    </location>
</feature>
<dbReference type="GO" id="GO:0051607">
    <property type="term" value="P:defense response to virus"/>
    <property type="evidence" value="ECO:0007669"/>
    <property type="project" value="UniProtKB-KW"/>
</dbReference>
<evidence type="ECO:0000313" key="11">
    <source>
        <dbReference type="Proteomes" id="UP000826722"/>
    </source>
</evidence>
<evidence type="ECO:0000256" key="4">
    <source>
        <dbReference type="ARBA" id="ARBA00022741"/>
    </source>
</evidence>
<evidence type="ECO:0000256" key="1">
    <source>
        <dbReference type="ARBA" id="ARBA00004236"/>
    </source>
</evidence>
<dbReference type="GO" id="GO:0000166">
    <property type="term" value="F:nucleotide binding"/>
    <property type="evidence" value="ECO:0007669"/>
    <property type="project" value="UniProtKB-KW"/>
</dbReference>
<evidence type="ECO:0000256" key="2">
    <source>
        <dbReference type="ARBA" id="ARBA00022475"/>
    </source>
</evidence>
<evidence type="ECO:0000256" key="8">
    <source>
        <dbReference type="SAM" id="Phobius"/>
    </source>
</evidence>
<dbReference type="Pfam" id="PF18967">
    <property type="entry name" value="PycTM"/>
    <property type="match status" value="1"/>
</dbReference>
<comment type="subcellular location">
    <subcellularLocation>
        <location evidence="1">Cell membrane</location>
    </subcellularLocation>
</comment>
<name>A0A8D5FXK3_9PROT</name>
<dbReference type="KEGG" id="mpau:ZMTM_01110"/>
<sequence>MSSSTSIYLLRTMQQHHVALSRMADQKANIVIAGSVAVLLFSMGRIDAGEYSAWIFALATTALASATLAIIAVKPSISLIKKPVQQTNPLFFGHFAQMPEDEYVAEIMGLLEKDESIYKAMIQDTYQLGHTLYYKKYNYIGYSYNVFLFGITLTAGLALLRFL</sequence>